<keyword evidence="2" id="KW-1185">Reference proteome</keyword>
<gene>
    <name evidence="1" type="ORF">O6H91_19G036800</name>
</gene>
<proteinExistence type="predicted"/>
<evidence type="ECO:0000313" key="2">
    <source>
        <dbReference type="Proteomes" id="UP001162992"/>
    </source>
</evidence>
<comment type="caution">
    <text evidence="1">The sequence shown here is derived from an EMBL/GenBank/DDBJ whole genome shotgun (WGS) entry which is preliminary data.</text>
</comment>
<protein>
    <submittedName>
        <fullName evidence="1">Uncharacterized protein</fullName>
    </submittedName>
</protein>
<dbReference type="Proteomes" id="UP001162992">
    <property type="component" value="Chromosome 19"/>
</dbReference>
<accession>A0ACC2AU52</accession>
<name>A0ACC2AU52_DIPCM</name>
<sequence>MQRVCSSRVLQLLNGKMRPCPSNEAVAQIWTRRSLKQMILNENPSLANVICDTRHKRCYQAPFWKGAQRGVDTATASWDVGHPPTDEKHLQRGESRPNRSTSLEKETGSVEATSEGTGKGQTVLRMISEDEGESVWALGIRVKVKCPGEMTEGSFSLLEYHVAPGDGSALHTHWRESESWYMLDGSMQWMLGDQTFSAHKGSFIYLPKEIPHAFHNNTNDPATMLVSCLPSGFEKFFLEIGMPVNPNEKKPQVTEEEARRATQISNKYGLSFKANRNQ</sequence>
<evidence type="ECO:0000313" key="1">
    <source>
        <dbReference type="EMBL" id="KAJ7521080.1"/>
    </source>
</evidence>
<organism evidence="1 2">
    <name type="scientific">Diphasiastrum complanatum</name>
    <name type="common">Issler's clubmoss</name>
    <name type="synonym">Lycopodium complanatum</name>
    <dbReference type="NCBI Taxonomy" id="34168"/>
    <lineage>
        <taxon>Eukaryota</taxon>
        <taxon>Viridiplantae</taxon>
        <taxon>Streptophyta</taxon>
        <taxon>Embryophyta</taxon>
        <taxon>Tracheophyta</taxon>
        <taxon>Lycopodiopsida</taxon>
        <taxon>Lycopodiales</taxon>
        <taxon>Lycopodiaceae</taxon>
        <taxon>Lycopodioideae</taxon>
        <taxon>Diphasiastrum</taxon>
    </lineage>
</organism>
<reference evidence="2" key="1">
    <citation type="journal article" date="2024" name="Proc. Natl. Acad. Sci. U.S.A.">
        <title>Extraordinary preservation of gene collinearity over three hundred million years revealed in homosporous lycophytes.</title>
        <authorList>
            <person name="Li C."/>
            <person name="Wickell D."/>
            <person name="Kuo L.Y."/>
            <person name="Chen X."/>
            <person name="Nie B."/>
            <person name="Liao X."/>
            <person name="Peng D."/>
            <person name="Ji J."/>
            <person name="Jenkins J."/>
            <person name="Williams M."/>
            <person name="Shu S."/>
            <person name="Plott C."/>
            <person name="Barry K."/>
            <person name="Rajasekar S."/>
            <person name="Grimwood J."/>
            <person name="Han X."/>
            <person name="Sun S."/>
            <person name="Hou Z."/>
            <person name="He W."/>
            <person name="Dai G."/>
            <person name="Sun C."/>
            <person name="Schmutz J."/>
            <person name="Leebens-Mack J.H."/>
            <person name="Li F.W."/>
            <person name="Wang L."/>
        </authorList>
    </citation>
    <scope>NUCLEOTIDE SEQUENCE [LARGE SCALE GENOMIC DNA]</scope>
    <source>
        <strain evidence="2">cv. PW_Plant_1</strain>
    </source>
</reference>
<dbReference type="EMBL" id="CM055110">
    <property type="protein sequence ID" value="KAJ7521080.1"/>
    <property type="molecule type" value="Genomic_DNA"/>
</dbReference>